<reference evidence="4" key="1">
    <citation type="journal article" date="2021" name="bioRxiv">
        <title>Whole Genome Assembly and Annotation of Northern Wild Rice, Zizania palustris L., Supports a Whole Genome Duplication in the Zizania Genus.</title>
        <authorList>
            <person name="Haas M."/>
            <person name="Kono T."/>
            <person name="Macchietto M."/>
            <person name="Millas R."/>
            <person name="McGilp L."/>
            <person name="Shao M."/>
            <person name="Duquette J."/>
            <person name="Hirsch C.N."/>
            <person name="Kimball J."/>
        </authorList>
    </citation>
    <scope>NUCLEOTIDE SEQUENCE</scope>
    <source>
        <tissue evidence="4">Fresh leaf tissue</tissue>
    </source>
</reference>
<dbReference type="CDD" id="cd23161">
    <property type="entry name" value="Prefoldin_6"/>
    <property type="match status" value="1"/>
</dbReference>
<keyword evidence="2" id="KW-0143">Chaperone</keyword>
<dbReference type="OrthoDB" id="248120at2759"/>
<sequence length="146" mass="15906">MHPASGLSAASPPPLRTPVVGATPQASAVLPPLTFRLARPGTGAAPPPSPPHPNLGPCAFSRVTFPLRRRWKKQRQQSQKPRGAVEASGERRRRWGLAELDLVNGEANVYKLIAPVLVKQDLVEAKANIKKRIEYISSELRVTLII</sequence>
<evidence type="ECO:0000256" key="2">
    <source>
        <dbReference type="ARBA" id="ARBA00023186"/>
    </source>
</evidence>
<dbReference type="GO" id="GO:0016272">
    <property type="term" value="C:prefoldin complex"/>
    <property type="evidence" value="ECO:0007669"/>
    <property type="project" value="InterPro"/>
</dbReference>
<dbReference type="Pfam" id="PF01920">
    <property type="entry name" value="Prefoldin_2"/>
    <property type="match status" value="1"/>
</dbReference>
<dbReference type="GO" id="GO:0006457">
    <property type="term" value="P:protein folding"/>
    <property type="evidence" value="ECO:0007669"/>
    <property type="project" value="InterPro"/>
</dbReference>
<name>A0A8J5VZV6_ZIZPA</name>
<organism evidence="4 5">
    <name type="scientific">Zizania palustris</name>
    <name type="common">Northern wild rice</name>
    <dbReference type="NCBI Taxonomy" id="103762"/>
    <lineage>
        <taxon>Eukaryota</taxon>
        <taxon>Viridiplantae</taxon>
        <taxon>Streptophyta</taxon>
        <taxon>Embryophyta</taxon>
        <taxon>Tracheophyta</taxon>
        <taxon>Spermatophyta</taxon>
        <taxon>Magnoliopsida</taxon>
        <taxon>Liliopsida</taxon>
        <taxon>Poales</taxon>
        <taxon>Poaceae</taxon>
        <taxon>BOP clade</taxon>
        <taxon>Oryzoideae</taxon>
        <taxon>Oryzeae</taxon>
        <taxon>Zizaniinae</taxon>
        <taxon>Zizania</taxon>
    </lineage>
</organism>
<comment type="similarity">
    <text evidence="1">Belongs to the prefoldin subunit beta family.</text>
</comment>
<dbReference type="EMBL" id="JAAALK010000284">
    <property type="protein sequence ID" value="KAG8066964.1"/>
    <property type="molecule type" value="Genomic_DNA"/>
</dbReference>
<evidence type="ECO:0000256" key="1">
    <source>
        <dbReference type="ARBA" id="ARBA00008045"/>
    </source>
</evidence>
<proteinExistence type="inferred from homology"/>
<dbReference type="GO" id="GO:0005737">
    <property type="term" value="C:cytoplasm"/>
    <property type="evidence" value="ECO:0007669"/>
    <property type="project" value="TreeGrafter"/>
</dbReference>
<gene>
    <name evidence="4" type="ORF">GUJ93_ZPchr0005g15339</name>
</gene>
<dbReference type="InterPro" id="IPR002777">
    <property type="entry name" value="PFD_beta-like"/>
</dbReference>
<evidence type="ECO:0000313" key="4">
    <source>
        <dbReference type="EMBL" id="KAG8066964.1"/>
    </source>
</evidence>
<feature type="compositionally biased region" description="Pro residues" evidence="3">
    <location>
        <begin position="45"/>
        <end position="54"/>
    </location>
</feature>
<keyword evidence="5" id="KW-1185">Reference proteome</keyword>
<protein>
    <submittedName>
        <fullName evidence="4">Uncharacterized protein</fullName>
    </submittedName>
</protein>
<comment type="caution">
    <text evidence="4">The sequence shown here is derived from an EMBL/GenBank/DDBJ whole genome shotgun (WGS) entry which is preliminary data.</text>
</comment>
<feature type="region of interest" description="Disordered" evidence="3">
    <location>
        <begin position="1"/>
        <end position="91"/>
    </location>
</feature>
<dbReference type="AlphaFoldDB" id="A0A8J5VZV6"/>
<accession>A0A8J5VZV6</accession>
<evidence type="ECO:0000313" key="5">
    <source>
        <dbReference type="Proteomes" id="UP000729402"/>
    </source>
</evidence>
<dbReference type="GO" id="GO:0051082">
    <property type="term" value="F:unfolded protein binding"/>
    <property type="evidence" value="ECO:0007669"/>
    <property type="project" value="InterPro"/>
</dbReference>
<dbReference type="PANTHER" id="PTHR21431:SF0">
    <property type="entry name" value="PREFOLDIN SUBUNIT 6"/>
    <property type="match status" value="1"/>
</dbReference>
<reference evidence="4" key="2">
    <citation type="submission" date="2021-02" db="EMBL/GenBank/DDBJ databases">
        <authorList>
            <person name="Kimball J.A."/>
            <person name="Haas M.W."/>
            <person name="Macchietto M."/>
            <person name="Kono T."/>
            <person name="Duquette J."/>
            <person name="Shao M."/>
        </authorList>
    </citation>
    <scope>NUCLEOTIDE SEQUENCE</scope>
    <source>
        <tissue evidence="4">Fresh leaf tissue</tissue>
    </source>
</reference>
<feature type="compositionally biased region" description="Low complexity" evidence="3">
    <location>
        <begin position="1"/>
        <end position="10"/>
    </location>
</feature>
<dbReference type="Proteomes" id="UP000729402">
    <property type="component" value="Unassembled WGS sequence"/>
</dbReference>
<dbReference type="PANTHER" id="PTHR21431">
    <property type="entry name" value="PREFOLDIN SUBUNIT 6"/>
    <property type="match status" value="1"/>
</dbReference>
<dbReference type="GO" id="GO:0051131">
    <property type="term" value="P:chaperone-mediated protein complex assembly"/>
    <property type="evidence" value="ECO:0007669"/>
    <property type="project" value="TreeGrafter"/>
</dbReference>
<dbReference type="GO" id="GO:0051087">
    <property type="term" value="F:protein-folding chaperone binding"/>
    <property type="evidence" value="ECO:0007669"/>
    <property type="project" value="TreeGrafter"/>
</dbReference>
<evidence type="ECO:0000256" key="3">
    <source>
        <dbReference type="SAM" id="MobiDB-lite"/>
    </source>
</evidence>